<dbReference type="Pfam" id="PF00583">
    <property type="entry name" value="Acetyltransf_1"/>
    <property type="match status" value="1"/>
</dbReference>
<dbReference type="GO" id="GO:0000123">
    <property type="term" value="C:histone acetyltransferase complex"/>
    <property type="evidence" value="ECO:0007669"/>
    <property type="project" value="TreeGrafter"/>
</dbReference>
<dbReference type="PROSITE" id="PS51186">
    <property type="entry name" value="GNAT"/>
    <property type="match status" value="1"/>
</dbReference>
<feature type="region of interest" description="Disordered" evidence="13">
    <location>
        <begin position="307"/>
        <end position="334"/>
    </location>
</feature>
<dbReference type="RefSeq" id="XP_027202858.1">
    <property type="nucleotide sequence ID" value="XM_027347057.1"/>
</dbReference>
<organism evidence="16 17">
    <name type="scientific">Dermatophagoides pteronyssinus</name>
    <name type="common">European house dust mite</name>
    <dbReference type="NCBI Taxonomy" id="6956"/>
    <lineage>
        <taxon>Eukaryota</taxon>
        <taxon>Metazoa</taxon>
        <taxon>Ecdysozoa</taxon>
        <taxon>Arthropoda</taxon>
        <taxon>Chelicerata</taxon>
        <taxon>Arachnida</taxon>
        <taxon>Acari</taxon>
        <taxon>Acariformes</taxon>
        <taxon>Sarcoptiformes</taxon>
        <taxon>Astigmata</taxon>
        <taxon>Psoroptidia</taxon>
        <taxon>Analgoidea</taxon>
        <taxon>Pyroglyphidae</taxon>
        <taxon>Dermatophagoidinae</taxon>
        <taxon>Dermatophagoides</taxon>
    </lineage>
</organism>
<keyword evidence="7 12" id="KW-0103">Bromodomain</keyword>
<dbReference type="PRINTS" id="PR00503">
    <property type="entry name" value="BROMODOMAIN"/>
</dbReference>
<dbReference type="Gene3D" id="1.20.920.10">
    <property type="entry name" value="Bromodomain-like"/>
    <property type="match status" value="1"/>
</dbReference>
<dbReference type="InterPro" id="IPR018359">
    <property type="entry name" value="Bromodomain_CS"/>
</dbReference>
<dbReference type="GO" id="GO:0010484">
    <property type="term" value="F:histone H3 acetyltransferase activity"/>
    <property type="evidence" value="ECO:0007669"/>
    <property type="project" value="TreeGrafter"/>
</dbReference>
<dbReference type="Pfam" id="PF00439">
    <property type="entry name" value="Bromodomain"/>
    <property type="match status" value="1"/>
</dbReference>
<evidence type="ECO:0000259" key="14">
    <source>
        <dbReference type="PROSITE" id="PS50014"/>
    </source>
</evidence>
<protein>
    <recommendedName>
        <fullName evidence="3">histone acetyltransferase</fullName>
        <ecNumber evidence="3">2.3.1.48</ecNumber>
    </recommendedName>
</protein>
<dbReference type="PROSITE" id="PS00633">
    <property type="entry name" value="BROMODOMAIN_1"/>
    <property type="match status" value="1"/>
</dbReference>
<evidence type="ECO:0000256" key="2">
    <source>
        <dbReference type="ARBA" id="ARBA00008607"/>
    </source>
</evidence>
<keyword evidence="5" id="KW-0156">Chromatin regulator</keyword>
<keyword evidence="11" id="KW-0012">Acyltransferase</keyword>
<dbReference type="EC" id="2.3.1.48" evidence="3"/>
<dbReference type="InParanoid" id="A0A6P6YBQ7"/>
<proteinExistence type="inferred from homology"/>
<evidence type="ECO:0000256" key="1">
    <source>
        <dbReference type="ARBA" id="ARBA00004123"/>
    </source>
</evidence>
<keyword evidence="10" id="KW-0539">Nucleus</keyword>
<dbReference type="PANTHER" id="PTHR45750:SF3">
    <property type="entry name" value="HISTONE ACETYLTRANSFERASE"/>
    <property type="match status" value="1"/>
</dbReference>
<keyword evidence="16" id="KW-1185">Reference proteome</keyword>
<dbReference type="InterPro" id="IPR037800">
    <property type="entry name" value="GCN5"/>
</dbReference>
<dbReference type="CDD" id="cd04301">
    <property type="entry name" value="NAT_SF"/>
    <property type="match status" value="1"/>
</dbReference>
<dbReference type="Proteomes" id="UP000515146">
    <property type="component" value="Unplaced"/>
</dbReference>
<evidence type="ECO:0000256" key="10">
    <source>
        <dbReference type="ARBA" id="ARBA00023242"/>
    </source>
</evidence>
<reference evidence="17" key="1">
    <citation type="submission" date="2025-08" db="UniProtKB">
        <authorList>
            <consortium name="RefSeq"/>
        </authorList>
    </citation>
    <scope>IDENTIFICATION</scope>
    <source>
        <strain evidence="17">Airmid</strain>
    </source>
</reference>
<comment type="subcellular location">
    <subcellularLocation>
        <location evidence="1">Nucleus</location>
    </subcellularLocation>
</comment>
<keyword evidence="6" id="KW-0805">Transcription regulation</keyword>
<evidence type="ECO:0000256" key="12">
    <source>
        <dbReference type="PROSITE-ProRule" id="PRU00035"/>
    </source>
</evidence>
<evidence type="ECO:0000256" key="13">
    <source>
        <dbReference type="SAM" id="MobiDB-lite"/>
    </source>
</evidence>
<keyword evidence="8" id="KW-0010">Activator</keyword>
<dbReference type="PANTHER" id="PTHR45750">
    <property type="entry name" value="GH11602P"/>
    <property type="match status" value="1"/>
</dbReference>
<evidence type="ECO:0000256" key="8">
    <source>
        <dbReference type="ARBA" id="ARBA00023159"/>
    </source>
</evidence>
<dbReference type="InterPro" id="IPR016181">
    <property type="entry name" value="Acyl_CoA_acyltransferase"/>
</dbReference>
<dbReference type="OMA" id="HQPPKEW"/>
<keyword evidence="9" id="KW-0804">Transcription</keyword>
<sequence length="468" mass="53930">MLRSLVTSNFKEVYFEFKNSVLSNVALSFLELLCKNLFIDEDVYNTLLTTIEDQGFQQSTLTSELGIGYINRDHGSSIEENAGIISFQCITNDRTIFSLECLAKLKVIFSCQLPRMPREYITRLVFDRNHYCFALSKSGVVVGGICFRPFYASKFAEIVFLAVTNTEQVKGYGTRLMNHTKEYLRHRGINYFLTYADNFALGYFRKQGFSTTVTLARYLWFGRIKDYDGGTLMECVLNPDINYLTISNTFQKKRLYLARLHLMTHVVPVFSGKLLWACYTYYPKNELGFISLFSQIKEKLLSSQEKPAANALEEESSSGAPSQSKKVKNKTMPPTPLVSVSRLPCFNEINLIEHSDRKKRNACIPLNEQIISLLDTLEKYESAWPFLKPVNVSEAPDYFDYIKHPMDISLMRENALKGVYNTKDEFGAHLKLMFDNCRFYNQKSSMYYKLADDSENFIMPVFEELVDT</sequence>
<gene>
    <name evidence="17" type="primary">LOC113796759</name>
</gene>
<dbReference type="GO" id="GO:0045944">
    <property type="term" value="P:positive regulation of transcription by RNA polymerase II"/>
    <property type="evidence" value="ECO:0007669"/>
    <property type="project" value="TreeGrafter"/>
</dbReference>
<dbReference type="SMART" id="SM00297">
    <property type="entry name" value="BROMO"/>
    <property type="match status" value="1"/>
</dbReference>
<evidence type="ECO:0000256" key="3">
    <source>
        <dbReference type="ARBA" id="ARBA00013184"/>
    </source>
</evidence>
<evidence type="ECO:0000313" key="16">
    <source>
        <dbReference type="Proteomes" id="UP000515146"/>
    </source>
</evidence>
<dbReference type="OrthoDB" id="1937912at2759"/>
<dbReference type="AlphaFoldDB" id="A0A6P6YBQ7"/>
<evidence type="ECO:0000256" key="9">
    <source>
        <dbReference type="ARBA" id="ARBA00023163"/>
    </source>
</evidence>
<evidence type="ECO:0000259" key="15">
    <source>
        <dbReference type="PROSITE" id="PS51186"/>
    </source>
</evidence>
<dbReference type="SUPFAM" id="SSF47370">
    <property type="entry name" value="Bromodomain"/>
    <property type="match status" value="1"/>
</dbReference>
<dbReference type="PROSITE" id="PS50014">
    <property type="entry name" value="BROMODOMAIN_2"/>
    <property type="match status" value="1"/>
</dbReference>
<evidence type="ECO:0000256" key="4">
    <source>
        <dbReference type="ARBA" id="ARBA00022679"/>
    </source>
</evidence>
<accession>A0A6P6YBQ7</accession>
<evidence type="ECO:0000256" key="7">
    <source>
        <dbReference type="ARBA" id="ARBA00023117"/>
    </source>
</evidence>
<evidence type="ECO:0000313" key="17">
    <source>
        <dbReference type="RefSeq" id="XP_027202858.1"/>
    </source>
</evidence>
<keyword evidence="4" id="KW-0808">Transferase</keyword>
<dbReference type="SUPFAM" id="SSF55729">
    <property type="entry name" value="Acyl-CoA N-acyltransferases (Nat)"/>
    <property type="match status" value="1"/>
</dbReference>
<dbReference type="GO" id="GO:0005634">
    <property type="term" value="C:nucleus"/>
    <property type="evidence" value="ECO:0007669"/>
    <property type="project" value="UniProtKB-SubCell"/>
</dbReference>
<evidence type="ECO:0000256" key="6">
    <source>
        <dbReference type="ARBA" id="ARBA00023015"/>
    </source>
</evidence>
<dbReference type="InterPro" id="IPR000182">
    <property type="entry name" value="GNAT_dom"/>
</dbReference>
<comment type="similarity">
    <text evidence="2">Belongs to the acetyltransferase family. GCN5 subfamily.</text>
</comment>
<dbReference type="InterPro" id="IPR036427">
    <property type="entry name" value="Bromodomain-like_sf"/>
</dbReference>
<dbReference type="KEGG" id="dpte:113796759"/>
<evidence type="ECO:0000256" key="5">
    <source>
        <dbReference type="ARBA" id="ARBA00022853"/>
    </source>
</evidence>
<dbReference type="Gene3D" id="3.40.630.30">
    <property type="match status" value="1"/>
</dbReference>
<name>A0A6P6YBQ7_DERPT</name>
<feature type="domain" description="N-acetyltransferase" evidence="15">
    <location>
        <begin position="91"/>
        <end position="238"/>
    </location>
</feature>
<dbReference type="InterPro" id="IPR001487">
    <property type="entry name" value="Bromodomain"/>
</dbReference>
<feature type="domain" description="Bromo" evidence="14">
    <location>
        <begin position="378"/>
        <end position="448"/>
    </location>
</feature>
<evidence type="ECO:0000256" key="11">
    <source>
        <dbReference type="ARBA" id="ARBA00023315"/>
    </source>
</evidence>